<dbReference type="RefSeq" id="XP_001221268.1">
    <property type="nucleotide sequence ID" value="XM_001221267.1"/>
</dbReference>
<dbReference type="AlphaFoldDB" id="Q2HCK7"/>
<dbReference type="EMBL" id="CH408029">
    <property type="protein sequence ID" value="EAQ93812.1"/>
    <property type="molecule type" value="Genomic_DNA"/>
</dbReference>
<gene>
    <name evidence="2" type="ORF">CHGG_02047</name>
</gene>
<dbReference type="VEuPathDB" id="FungiDB:CHGG_02047"/>
<proteinExistence type="predicted"/>
<keyword evidence="3" id="KW-1185">Reference proteome</keyword>
<dbReference type="Proteomes" id="UP000001056">
    <property type="component" value="Unassembled WGS sequence"/>
</dbReference>
<feature type="region of interest" description="Disordered" evidence="1">
    <location>
        <begin position="96"/>
        <end position="126"/>
    </location>
</feature>
<dbReference type="InParanoid" id="Q2HCK7"/>
<name>Q2HCK7_CHAGB</name>
<evidence type="ECO:0000313" key="3">
    <source>
        <dbReference type="Proteomes" id="UP000001056"/>
    </source>
</evidence>
<dbReference type="GeneID" id="4386968"/>
<evidence type="ECO:0000313" key="2">
    <source>
        <dbReference type="EMBL" id="EAQ93812.1"/>
    </source>
</evidence>
<evidence type="ECO:0000256" key="1">
    <source>
        <dbReference type="SAM" id="MobiDB-lite"/>
    </source>
</evidence>
<dbReference type="HOGENOM" id="CLU_1981400_0_0_1"/>
<protein>
    <submittedName>
        <fullName evidence="2">Uncharacterized protein</fullName>
    </submittedName>
</protein>
<sequence length="126" mass="13465">MPEPATCLVSTMQVCTTSVCVGTGGWARCHRRVLWGGTMYQLVLHSLNVGRGVLYANADRAPEAAPSIPQFGDGVVQIGSNSHGLGGVALIRPASQPTGLEHSRNMPSPTCHAAHLRRPRLNRDEK</sequence>
<reference evidence="3" key="1">
    <citation type="journal article" date="2015" name="Genome Announc.">
        <title>Draft genome sequence of the cellulolytic fungus Chaetomium globosum.</title>
        <authorList>
            <person name="Cuomo C.A."/>
            <person name="Untereiner W.A."/>
            <person name="Ma L.-J."/>
            <person name="Grabherr M."/>
            <person name="Birren B.W."/>
        </authorList>
    </citation>
    <scope>NUCLEOTIDE SEQUENCE [LARGE SCALE GENOMIC DNA]</scope>
    <source>
        <strain evidence="3">ATCC 6205 / CBS 148.51 / DSM 1962 / NBRC 6347 / NRRL 1970</strain>
    </source>
</reference>
<accession>Q2HCK7</accession>
<organism evidence="2 3">
    <name type="scientific">Chaetomium globosum (strain ATCC 6205 / CBS 148.51 / DSM 1962 / NBRC 6347 / NRRL 1970)</name>
    <name type="common">Soil fungus</name>
    <dbReference type="NCBI Taxonomy" id="306901"/>
    <lineage>
        <taxon>Eukaryota</taxon>
        <taxon>Fungi</taxon>
        <taxon>Dikarya</taxon>
        <taxon>Ascomycota</taxon>
        <taxon>Pezizomycotina</taxon>
        <taxon>Sordariomycetes</taxon>
        <taxon>Sordariomycetidae</taxon>
        <taxon>Sordariales</taxon>
        <taxon>Chaetomiaceae</taxon>
        <taxon>Chaetomium</taxon>
    </lineage>
</organism>